<dbReference type="OrthoDB" id="3267578at2759"/>
<dbReference type="EMBL" id="KV423932">
    <property type="protein sequence ID" value="KZT60268.1"/>
    <property type="molecule type" value="Genomic_DNA"/>
</dbReference>
<sequence>MDGSPHQGEDHTISTHHSLDDEVLLSAPVARSPPTPQQQPQLQSPPAPPPTPPPAPPQRAAPQSSRSSPPPSSPTHSPASPLYSDVALTPETAPRLEQLVELKADDALNLDDLDDAASASSELDQDDVRALQSLEHLLLDLRLHSPDEDAGIEVERLEIVWGAPPPPRGGDTSTLSLVARYRQVHTHPAVRAFVLHLIHLHARFQLPHVACNMSARVMYGQWTLLGLLNENDNSPDQQAPRTLTTMYSRMGLEDRFQTYALCTKCWQLRLDDDAGKSAGWQ</sequence>
<keyword evidence="3" id="KW-1185">Reference proteome</keyword>
<evidence type="ECO:0000256" key="1">
    <source>
        <dbReference type="SAM" id="MobiDB-lite"/>
    </source>
</evidence>
<dbReference type="InParanoid" id="A0A165I8R5"/>
<evidence type="ECO:0000313" key="3">
    <source>
        <dbReference type="Proteomes" id="UP000076842"/>
    </source>
</evidence>
<protein>
    <submittedName>
        <fullName evidence="2">Uncharacterized protein</fullName>
    </submittedName>
</protein>
<feature type="compositionally biased region" description="Basic and acidic residues" evidence="1">
    <location>
        <begin position="7"/>
        <end position="20"/>
    </location>
</feature>
<proteinExistence type="predicted"/>
<name>A0A165I8R5_9BASI</name>
<gene>
    <name evidence="2" type="ORF">CALCODRAFT_480791</name>
</gene>
<dbReference type="AlphaFoldDB" id="A0A165I8R5"/>
<evidence type="ECO:0000313" key="2">
    <source>
        <dbReference type="EMBL" id="KZT60268.1"/>
    </source>
</evidence>
<accession>A0A165I8R5</accession>
<dbReference type="STRING" id="1353952.A0A165I8R5"/>
<feature type="region of interest" description="Disordered" evidence="1">
    <location>
        <begin position="1"/>
        <end position="84"/>
    </location>
</feature>
<feature type="compositionally biased region" description="Pro residues" evidence="1">
    <location>
        <begin position="31"/>
        <end position="59"/>
    </location>
</feature>
<dbReference type="Proteomes" id="UP000076842">
    <property type="component" value="Unassembled WGS sequence"/>
</dbReference>
<reference evidence="2 3" key="1">
    <citation type="journal article" date="2016" name="Mol. Biol. Evol.">
        <title>Comparative Genomics of Early-Diverging Mushroom-Forming Fungi Provides Insights into the Origins of Lignocellulose Decay Capabilities.</title>
        <authorList>
            <person name="Nagy L.G."/>
            <person name="Riley R."/>
            <person name="Tritt A."/>
            <person name="Adam C."/>
            <person name="Daum C."/>
            <person name="Floudas D."/>
            <person name="Sun H."/>
            <person name="Yadav J.S."/>
            <person name="Pangilinan J."/>
            <person name="Larsson K.H."/>
            <person name="Matsuura K."/>
            <person name="Barry K."/>
            <person name="Labutti K."/>
            <person name="Kuo R."/>
            <person name="Ohm R.A."/>
            <person name="Bhattacharya S.S."/>
            <person name="Shirouzu T."/>
            <person name="Yoshinaga Y."/>
            <person name="Martin F.M."/>
            <person name="Grigoriev I.V."/>
            <person name="Hibbett D.S."/>
        </authorList>
    </citation>
    <scope>NUCLEOTIDE SEQUENCE [LARGE SCALE GENOMIC DNA]</scope>
    <source>
        <strain evidence="2 3">HHB12733</strain>
    </source>
</reference>
<organism evidence="2 3">
    <name type="scientific">Calocera cornea HHB12733</name>
    <dbReference type="NCBI Taxonomy" id="1353952"/>
    <lineage>
        <taxon>Eukaryota</taxon>
        <taxon>Fungi</taxon>
        <taxon>Dikarya</taxon>
        <taxon>Basidiomycota</taxon>
        <taxon>Agaricomycotina</taxon>
        <taxon>Dacrymycetes</taxon>
        <taxon>Dacrymycetales</taxon>
        <taxon>Dacrymycetaceae</taxon>
        <taxon>Calocera</taxon>
    </lineage>
</organism>